<organism evidence="1 2">
    <name type="scientific">Amycolatopsis mediterranei (strain S699)</name>
    <name type="common">Nocardia mediterranei</name>
    <dbReference type="NCBI Taxonomy" id="713604"/>
    <lineage>
        <taxon>Bacteria</taxon>
        <taxon>Bacillati</taxon>
        <taxon>Actinomycetota</taxon>
        <taxon>Actinomycetes</taxon>
        <taxon>Pseudonocardiales</taxon>
        <taxon>Pseudonocardiaceae</taxon>
        <taxon>Amycolatopsis</taxon>
    </lineage>
</organism>
<proteinExistence type="predicted"/>
<dbReference type="RefSeq" id="WP_014467353.1">
    <property type="nucleotide sequence ID" value="NC_017186.1"/>
</dbReference>
<evidence type="ECO:0000313" key="1">
    <source>
        <dbReference type="EMBL" id="AEK44413.1"/>
    </source>
</evidence>
<accession>A0A9R0UB74</accession>
<keyword evidence="2" id="KW-1185">Reference proteome</keyword>
<dbReference type="GeneID" id="92873469"/>
<dbReference type="AlphaFoldDB" id="A0A9R0UB74"/>
<name>A0A9R0UB74_AMYMS</name>
<sequence length="216" mass="24368">MIVQWCCKGMAKLPEREAERILTGGTGIRCRSWLTVAPKPFPLGKNLDRLTEDNLDRHVNKYSDPDPVTGAPFHDVTPFISLSAGCVDRQVAIERNETHSALRTALTFATTDYSQPGPNWPRCAGWVFYCYVLTGVNRAVSIPSVAEEYRELNLGRSYSRWQPQGEVMAKINVPSRQILCAVHWTPLPSGESKWDEVLWNLRFTHPAALLGERNML</sequence>
<reference evidence="1 2" key="1">
    <citation type="journal article" date="2011" name="J. Bacteriol.">
        <title>Whole genome sequence of the rifamycin B-producing strain Amycolatopsis mediterranei S699.</title>
        <authorList>
            <person name="Verma M."/>
            <person name="Kaur J."/>
            <person name="Kumar M."/>
            <person name="Kumari K."/>
            <person name="Saxena A."/>
            <person name="Anand S."/>
            <person name="Nigam A."/>
            <person name="Ravi V."/>
            <person name="Raghuvanshi S."/>
            <person name="Khurana P."/>
            <person name="Tyagi A.K."/>
            <person name="Khurana J.P."/>
            <person name="Lal R."/>
        </authorList>
    </citation>
    <scope>NUCLEOTIDE SEQUENCE [LARGE SCALE GENOMIC DNA]</scope>
    <source>
        <strain evidence="1 2">S699</strain>
    </source>
</reference>
<dbReference type="KEGG" id="amn:RAM_29690"/>
<protein>
    <submittedName>
        <fullName evidence="1">Uncharacterized protein</fullName>
    </submittedName>
</protein>
<gene>
    <name evidence="1" type="ordered locus">RAM_29690</name>
</gene>
<dbReference type="EMBL" id="CP002896">
    <property type="protein sequence ID" value="AEK44413.1"/>
    <property type="molecule type" value="Genomic_DNA"/>
</dbReference>
<dbReference type="Proteomes" id="UP000006138">
    <property type="component" value="Chromosome"/>
</dbReference>
<evidence type="ECO:0000313" key="2">
    <source>
        <dbReference type="Proteomes" id="UP000006138"/>
    </source>
</evidence>